<keyword evidence="2" id="KW-1185">Reference proteome</keyword>
<protein>
    <submittedName>
        <fullName evidence="1">Uncharacterized protein</fullName>
    </submittedName>
</protein>
<dbReference type="Proteomes" id="UP000190162">
    <property type="component" value="Unassembled WGS sequence"/>
</dbReference>
<dbReference type="AlphaFoldDB" id="A0A1T4VWM6"/>
<reference evidence="2" key="1">
    <citation type="submission" date="2017-02" db="EMBL/GenBank/DDBJ databases">
        <authorList>
            <person name="Varghese N."/>
            <person name="Submissions S."/>
        </authorList>
    </citation>
    <scope>NUCLEOTIDE SEQUENCE [LARGE SCALE GENOMIC DNA]</scope>
    <source>
        <strain evidence="2">DSM 22720</strain>
    </source>
</reference>
<proteinExistence type="predicted"/>
<dbReference type="EMBL" id="FUXU01000116">
    <property type="protein sequence ID" value="SKA69420.1"/>
    <property type="molecule type" value="Genomic_DNA"/>
</dbReference>
<gene>
    <name evidence="1" type="ORF">SAMN02745132_04452</name>
</gene>
<organism evidence="1 2">
    <name type="scientific">Enterovibrio nigricans DSM 22720</name>
    <dbReference type="NCBI Taxonomy" id="1121868"/>
    <lineage>
        <taxon>Bacteria</taxon>
        <taxon>Pseudomonadati</taxon>
        <taxon>Pseudomonadota</taxon>
        <taxon>Gammaproteobacteria</taxon>
        <taxon>Vibrionales</taxon>
        <taxon>Vibrionaceae</taxon>
        <taxon>Enterovibrio</taxon>
    </lineage>
</organism>
<evidence type="ECO:0000313" key="2">
    <source>
        <dbReference type="Proteomes" id="UP000190162"/>
    </source>
</evidence>
<accession>A0A1T4VWM6</accession>
<sequence length="75" mass="8041">MALGAGAIVINLALGDVGLGIANVVEDIQEKNQEDALGKENWACLINQFRVSGELSYEQCVAQKESAEYNENVGE</sequence>
<name>A0A1T4VWM6_9GAMM</name>
<evidence type="ECO:0000313" key="1">
    <source>
        <dbReference type="EMBL" id="SKA69420.1"/>
    </source>
</evidence>